<name>A0ABP5I5Y0_9MICO</name>
<feature type="region of interest" description="Disordered" evidence="1">
    <location>
        <begin position="108"/>
        <end position="142"/>
    </location>
</feature>
<evidence type="ECO:0000313" key="5">
    <source>
        <dbReference type="Proteomes" id="UP001500984"/>
    </source>
</evidence>
<keyword evidence="2" id="KW-1133">Transmembrane helix</keyword>
<dbReference type="SUPFAM" id="SSF111369">
    <property type="entry name" value="HlyD-like secretion proteins"/>
    <property type="match status" value="1"/>
</dbReference>
<dbReference type="PANTHER" id="PTHR30469">
    <property type="entry name" value="MULTIDRUG RESISTANCE PROTEIN MDTA"/>
    <property type="match status" value="1"/>
</dbReference>
<dbReference type="Proteomes" id="UP001500984">
    <property type="component" value="Unassembled WGS sequence"/>
</dbReference>
<evidence type="ECO:0000259" key="3">
    <source>
        <dbReference type="Pfam" id="PF25967"/>
    </source>
</evidence>
<accession>A0ABP5I5Y0</accession>
<dbReference type="PANTHER" id="PTHR30469:SF33">
    <property type="entry name" value="SLR1207 PROTEIN"/>
    <property type="match status" value="1"/>
</dbReference>
<keyword evidence="2" id="KW-0472">Membrane</keyword>
<dbReference type="InterPro" id="IPR058627">
    <property type="entry name" value="MdtA-like_C"/>
</dbReference>
<evidence type="ECO:0000256" key="2">
    <source>
        <dbReference type="SAM" id="Phobius"/>
    </source>
</evidence>
<keyword evidence="2" id="KW-0812">Transmembrane</keyword>
<dbReference type="RefSeq" id="WP_344336488.1">
    <property type="nucleotide sequence ID" value="NZ_BAAAPZ010000004.1"/>
</dbReference>
<sequence length="357" mass="37551">MQIFRRVILPIAYLLVLVVIAVSLAWLAFRPNADAGASEEFPTGELLGTETMVERGTIESRLTASGTITVVDPVPVKATHSGTVNHIWAAPGQEVLQGAQLFQIQVEGEEPPAEDSAGESNAGGAEGGEEAADAAPAPRARPSYHTVVAPADGTVDSFSLEVGDEVAKGDEALTLSKRDYSAVADIPPVDLYRLETIPEEAEITITGGPAPFDCTGLRLVEAGAPPAGGGGDQGEVDPYTGEMTEPESGGSTQLRCAVPEKVKVYNGLDMTLSVDSGTVEDVLVVPVTAVRGLGEDAVVWTLDENGEPQEREVTMGLSDGVQAEVREGLEEGEMILEYVPGTEPEDDMGFGEEEMMW</sequence>
<keyword evidence="5" id="KW-1185">Reference proteome</keyword>
<feature type="domain" description="Multidrug resistance protein MdtA-like C-terminal permuted SH3" evidence="3">
    <location>
        <begin position="281"/>
        <end position="334"/>
    </location>
</feature>
<evidence type="ECO:0000313" key="4">
    <source>
        <dbReference type="EMBL" id="GAA2094494.1"/>
    </source>
</evidence>
<dbReference type="Gene3D" id="2.40.420.20">
    <property type="match status" value="1"/>
</dbReference>
<comment type="caution">
    <text evidence="4">The sequence shown here is derived from an EMBL/GenBank/DDBJ whole genome shotgun (WGS) entry which is preliminary data.</text>
</comment>
<gene>
    <name evidence="4" type="ORF">GCM10009823_13540</name>
</gene>
<reference evidence="5" key="1">
    <citation type="journal article" date="2019" name="Int. J. Syst. Evol. Microbiol.">
        <title>The Global Catalogue of Microorganisms (GCM) 10K type strain sequencing project: providing services to taxonomists for standard genome sequencing and annotation.</title>
        <authorList>
            <consortium name="The Broad Institute Genomics Platform"/>
            <consortium name="The Broad Institute Genome Sequencing Center for Infectious Disease"/>
            <person name="Wu L."/>
            <person name="Ma J."/>
        </authorList>
    </citation>
    <scope>NUCLEOTIDE SEQUENCE [LARGE SCALE GENOMIC DNA]</scope>
    <source>
        <strain evidence="5">JCM 15900</strain>
    </source>
</reference>
<protein>
    <recommendedName>
        <fullName evidence="3">Multidrug resistance protein MdtA-like C-terminal permuted SH3 domain-containing protein</fullName>
    </recommendedName>
</protein>
<feature type="compositionally biased region" description="Acidic residues" evidence="1">
    <location>
        <begin position="108"/>
        <end position="117"/>
    </location>
</feature>
<dbReference type="Pfam" id="PF25967">
    <property type="entry name" value="RND-MFP_C"/>
    <property type="match status" value="1"/>
</dbReference>
<dbReference type="Gene3D" id="2.40.50.100">
    <property type="match status" value="1"/>
</dbReference>
<organism evidence="4 5">
    <name type="scientific">Brevibacterium salitolerans</name>
    <dbReference type="NCBI Taxonomy" id="1403566"/>
    <lineage>
        <taxon>Bacteria</taxon>
        <taxon>Bacillati</taxon>
        <taxon>Actinomycetota</taxon>
        <taxon>Actinomycetes</taxon>
        <taxon>Micrococcales</taxon>
        <taxon>Brevibacteriaceae</taxon>
        <taxon>Brevibacterium</taxon>
    </lineage>
</organism>
<proteinExistence type="predicted"/>
<evidence type="ECO:0000256" key="1">
    <source>
        <dbReference type="SAM" id="MobiDB-lite"/>
    </source>
</evidence>
<dbReference type="EMBL" id="BAAAPZ010000004">
    <property type="protein sequence ID" value="GAA2094494.1"/>
    <property type="molecule type" value="Genomic_DNA"/>
</dbReference>
<feature type="transmembrane region" description="Helical" evidence="2">
    <location>
        <begin position="7"/>
        <end position="29"/>
    </location>
</feature>